<dbReference type="GO" id="GO:0004803">
    <property type="term" value="F:transposase activity"/>
    <property type="evidence" value="ECO:0007669"/>
    <property type="project" value="InterPro"/>
</dbReference>
<dbReference type="Gene3D" id="1.10.10.60">
    <property type="entry name" value="Homeodomain-like"/>
    <property type="match status" value="1"/>
</dbReference>
<name>A0A853F079_9GAMM</name>
<evidence type="ECO:0000256" key="1">
    <source>
        <dbReference type="ARBA" id="ARBA00009964"/>
    </source>
</evidence>
<evidence type="ECO:0000313" key="2">
    <source>
        <dbReference type="EMBL" id="NYT27313.1"/>
    </source>
</evidence>
<dbReference type="GO" id="GO:0006313">
    <property type="term" value="P:DNA transposition"/>
    <property type="evidence" value="ECO:0007669"/>
    <property type="project" value="InterPro"/>
</dbReference>
<sequence>MTRKYTAFTKAFKLETLALANQPNTCIAQLARDLGLRRNMIYKWRIELNQKQDKAFKRTADTANTSTSQSNTFGVIKAKKKQLEKRPKRALKWR</sequence>
<gene>
    <name evidence="2" type="ORF">H0A76_05115</name>
</gene>
<comment type="caution">
    <text evidence="2">The sequence shown here is derived from an EMBL/GenBank/DDBJ whole genome shotgun (WGS) entry which is preliminary data.</text>
</comment>
<reference evidence="2 3" key="1">
    <citation type="submission" date="2020-05" db="EMBL/GenBank/DDBJ databases">
        <title>Horizontal transmission and recombination maintain forever young bacterial symbiont genomes.</title>
        <authorList>
            <person name="Russell S.L."/>
            <person name="Pepper-Tunick E."/>
            <person name="Svedberg J."/>
            <person name="Byrne A."/>
            <person name="Ruelas Castillo J."/>
            <person name="Vollmers C."/>
            <person name="Beinart R.A."/>
            <person name="Corbett-Detig R."/>
        </authorList>
    </citation>
    <scope>NUCLEOTIDE SEQUENCE [LARGE SCALE GENOMIC DNA]</scope>
    <source>
        <strain evidence="2">455</strain>
    </source>
</reference>
<dbReference type="Proteomes" id="UP000568751">
    <property type="component" value="Unassembled WGS sequence"/>
</dbReference>
<dbReference type="EMBL" id="JACCHT010000001">
    <property type="protein sequence ID" value="NYT27313.1"/>
    <property type="molecule type" value="Genomic_DNA"/>
</dbReference>
<dbReference type="SUPFAM" id="SSF46689">
    <property type="entry name" value="Homeodomain-like"/>
    <property type="match status" value="1"/>
</dbReference>
<evidence type="ECO:0000313" key="3">
    <source>
        <dbReference type="Proteomes" id="UP000568751"/>
    </source>
</evidence>
<dbReference type="GO" id="GO:0003677">
    <property type="term" value="F:DNA binding"/>
    <property type="evidence" value="ECO:0007669"/>
    <property type="project" value="InterPro"/>
</dbReference>
<proteinExistence type="inferred from homology"/>
<dbReference type="InterPro" id="IPR009057">
    <property type="entry name" value="Homeodomain-like_sf"/>
</dbReference>
<organism evidence="2 3">
    <name type="scientific">Candidatus Thiodubiliella endoseptemdiera</name>
    <dbReference type="NCBI Taxonomy" id="2738886"/>
    <lineage>
        <taxon>Bacteria</taxon>
        <taxon>Pseudomonadati</taxon>
        <taxon>Pseudomonadota</taxon>
        <taxon>Gammaproteobacteria</taxon>
        <taxon>Candidatus Pseudothioglobaceae</taxon>
        <taxon>Candidatus Thiodubiliella</taxon>
    </lineage>
</organism>
<dbReference type="InterPro" id="IPR002514">
    <property type="entry name" value="Transposase_8"/>
</dbReference>
<protein>
    <submittedName>
        <fullName evidence="2">Transposase</fullName>
    </submittedName>
</protein>
<dbReference type="AlphaFoldDB" id="A0A853F079"/>
<comment type="similarity">
    <text evidence="1">Belongs to the transposase 8 family.</text>
</comment>
<accession>A0A853F079</accession>
<dbReference type="Pfam" id="PF01527">
    <property type="entry name" value="HTH_Tnp_1"/>
    <property type="match status" value="1"/>
</dbReference>